<evidence type="ECO:0000313" key="2">
    <source>
        <dbReference type="Proteomes" id="UP000215244"/>
    </source>
</evidence>
<name>A0A223V7P7_9FLAO</name>
<evidence type="ECO:0000313" key="1">
    <source>
        <dbReference type="EMBL" id="ASV31170.1"/>
    </source>
</evidence>
<dbReference type="EMBL" id="CP022957">
    <property type="protein sequence ID" value="ASV31170.1"/>
    <property type="molecule type" value="Genomic_DNA"/>
</dbReference>
<dbReference type="OrthoDB" id="9810066at2"/>
<keyword evidence="2" id="KW-1185">Reference proteome</keyword>
<protein>
    <submittedName>
        <fullName evidence="1">Uncharacterized protein</fullName>
    </submittedName>
</protein>
<reference evidence="1 2" key="1">
    <citation type="submission" date="2017-08" db="EMBL/GenBank/DDBJ databases">
        <title>The complete genome sequence of Maribacter sp. B1, isolated from deep-sea sediment.</title>
        <authorList>
            <person name="Wu Y.-H."/>
            <person name="Cheng H."/>
            <person name="Xu X.-W."/>
        </authorList>
    </citation>
    <scope>NUCLEOTIDE SEQUENCE [LARGE SCALE GENOMIC DNA]</scope>
    <source>
        <strain evidence="1 2">B1</strain>
    </source>
</reference>
<dbReference type="RefSeq" id="WP_094997781.1">
    <property type="nucleotide sequence ID" value="NZ_BMJL01000004.1"/>
</dbReference>
<dbReference type="Proteomes" id="UP000215244">
    <property type="component" value="Chromosome"/>
</dbReference>
<sequence length="390" mass="44958">MKKIYFIVFFLGSIHLHSQIVLDSMTREPIQFAHITDEKGQGTTTNEVGKFSIDYFVESNNIEFSHLAYRKKNIKKNNLSKKDTIWLSPYIISLEEVFVRGETAKDIIIKAIKSIPQNIISNPFNLYGFYRESVQEDGKGAMLTEVSFMTYNEGDNNPQGYQAEIIQGRRTENHTKLNLDAVGGIATIVRNADMVRSKSRMFDIDNLSDYTFKYVGEIESRENPILIIGFSPSNDNIYNNNMGKIYIERETMAIVQIETQKDPEKIKAIVASSLEGKKSKNPVFILIEAKATIKYRKVHDKYFLSFVEVDNVRNGILGQESYRYSSNAKYILTRVEHISPKKLSTNYDVEEGFNKQVIAIPKLEGWNENNTMFFSEEERKILKDIRDLRN</sequence>
<proteinExistence type="predicted"/>
<dbReference type="Pfam" id="PF13715">
    <property type="entry name" value="CarbopepD_reg_2"/>
    <property type="match status" value="1"/>
</dbReference>
<gene>
    <name evidence="1" type="ORF">CJ263_13635</name>
</gene>
<accession>A0A223V7P7</accession>
<dbReference type="KEGG" id="marb:CJ263_13635"/>
<organism evidence="1 2">
    <name type="scientific">Maribacter cobaltidurans</name>
    <dbReference type="NCBI Taxonomy" id="1178778"/>
    <lineage>
        <taxon>Bacteria</taxon>
        <taxon>Pseudomonadati</taxon>
        <taxon>Bacteroidota</taxon>
        <taxon>Flavobacteriia</taxon>
        <taxon>Flavobacteriales</taxon>
        <taxon>Flavobacteriaceae</taxon>
        <taxon>Maribacter</taxon>
    </lineage>
</organism>
<dbReference type="AlphaFoldDB" id="A0A223V7P7"/>